<protein>
    <submittedName>
        <fullName evidence="2">Predicted protein</fullName>
    </submittedName>
</protein>
<keyword evidence="1" id="KW-0472">Membrane</keyword>
<keyword evidence="1" id="KW-0812">Transmembrane</keyword>
<reference evidence="2 3" key="1">
    <citation type="journal article" date="2008" name="Nature">
        <title>The genome of Laccaria bicolor provides insights into mycorrhizal symbiosis.</title>
        <authorList>
            <person name="Martin F."/>
            <person name="Aerts A."/>
            <person name="Ahren D."/>
            <person name="Brun A."/>
            <person name="Danchin E.G.J."/>
            <person name="Duchaussoy F."/>
            <person name="Gibon J."/>
            <person name="Kohler A."/>
            <person name="Lindquist E."/>
            <person name="Pereda V."/>
            <person name="Salamov A."/>
            <person name="Shapiro H.J."/>
            <person name="Wuyts J."/>
            <person name="Blaudez D."/>
            <person name="Buee M."/>
            <person name="Brokstein P."/>
            <person name="Canbaeck B."/>
            <person name="Cohen D."/>
            <person name="Courty P.E."/>
            <person name="Coutinho P.M."/>
            <person name="Delaruelle C."/>
            <person name="Detter J.C."/>
            <person name="Deveau A."/>
            <person name="DiFazio S."/>
            <person name="Duplessis S."/>
            <person name="Fraissinet-Tachet L."/>
            <person name="Lucic E."/>
            <person name="Frey-Klett P."/>
            <person name="Fourrey C."/>
            <person name="Feussner I."/>
            <person name="Gay G."/>
            <person name="Grimwood J."/>
            <person name="Hoegger P.J."/>
            <person name="Jain P."/>
            <person name="Kilaru S."/>
            <person name="Labbe J."/>
            <person name="Lin Y.C."/>
            <person name="Legue V."/>
            <person name="Le Tacon F."/>
            <person name="Marmeisse R."/>
            <person name="Melayah D."/>
            <person name="Montanini B."/>
            <person name="Muratet M."/>
            <person name="Nehls U."/>
            <person name="Niculita-Hirzel H."/>
            <person name="Oudot-Le Secq M.P."/>
            <person name="Peter M."/>
            <person name="Quesneville H."/>
            <person name="Rajashekar B."/>
            <person name="Reich M."/>
            <person name="Rouhier N."/>
            <person name="Schmutz J."/>
            <person name="Yin T."/>
            <person name="Chalot M."/>
            <person name="Henrissat B."/>
            <person name="Kuees U."/>
            <person name="Lucas S."/>
            <person name="Van de Peer Y."/>
            <person name="Podila G.K."/>
            <person name="Polle A."/>
            <person name="Pukkila P.J."/>
            <person name="Richardson P.M."/>
            <person name="Rouze P."/>
            <person name="Sanders I.R."/>
            <person name="Stajich J.E."/>
            <person name="Tunlid A."/>
            <person name="Tuskan G."/>
            <person name="Grigoriev I.V."/>
        </authorList>
    </citation>
    <scope>NUCLEOTIDE SEQUENCE [LARGE SCALE GENOMIC DNA]</scope>
    <source>
        <strain evidence="3">S238N-H82 / ATCC MYA-4686</strain>
    </source>
</reference>
<dbReference type="KEGG" id="lbc:LACBIDRAFT_322475"/>
<gene>
    <name evidence="2" type="ORF">LACBIDRAFT_322475</name>
</gene>
<dbReference type="HOGENOM" id="CLU_1731772_0_0_1"/>
<sequence>MSLWKALLILRNRAMGQHYNLVADKDFQIAPVLGKVKGGVKIYVSPLVPVELEFPTMQPSLKVPVTVNMNLGPVLKEVTVFLFMMLLMAFGWPTISMILWLKSMTPFYLTIQVTRWISSIYLSFCHTPLLRPFSLSLTFSINIWGYQNWWF</sequence>
<name>B0CWF3_LACBS</name>
<proteinExistence type="predicted"/>
<evidence type="ECO:0000313" key="2">
    <source>
        <dbReference type="EMBL" id="EDR13056.1"/>
    </source>
</evidence>
<keyword evidence="1" id="KW-1133">Transmembrane helix</keyword>
<dbReference type="OrthoDB" id="3070904at2759"/>
<evidence type="ECO:0000313" key="3">
    <source>
        <dbReference type="Proteomes" id="UP000001194"/>
    </source>
</evidence>
<feature type="transmembrane region" description="Helical" evidence="1">
    <location>
        <begin position="78"/>
        <end position="101"/>
    </location>
</feature>
<keyword evidence="3" id="KW-1185">Reference proteome</keyword>
<dbReference type="AlphaFoldDB" id="B0CWF3"/>
<accession>B0CWF3</accession>
<dbReference type="GeneID" id="6071488"/>
<dbReference type="RefSeq" id="XP_001875554.1">
    <property type="nucleotide sequence ID" value="XM_001875519.1"/>
</dbReference>
<dbReference type="InParanoid" id="B0CWF3"/>
<evidence type="ECO:0000256" key="1">
    <source>
        <dbReference type="SAM" id="Phobius"/>
    </source>
</evidence>
<dbReference type="EMBL" id="DS547093">
    <property type="protein sequence ID" value="EDR13056.1"/>
    <property type="molecule type" value="Genomic_DNA"/>
</dbReference>
<dbReference type="Proteomes" id="UP000001194">
    <property type="component" value="Unassembled WGS sequence"/>
</dbReference>
<organism evidence="3">
    <name type="scientific">Laccaria bicolor (strain S238N-H82 / ATCC MYA-4686)</name>
    <name type="common">Bicoloured deceiver</name>
    <name type="synonym">Laccaria laccata var. bicolor</name>
    <dbReference type="NCBI Taxonomy" id="486041"/>
    <lineage>
        <taxon>Eukaryota</taxon>
        <taxon>Fungi</taxon>
        <taxon>Dikarya</taxon>
        <taxon>Basidiomycota</taxon>
        <taxon>Agaricomycotina</taxon>
        <taxon>Agaricomycetes</taxon>
        <taxon>Agaricomycetidae</taxon>
        <taxon>Agaricales</taxon>
        <taxon>Agaricineae</taxon>
        <taxon>Hydnangiaceae</taxon>
        <taxon>Laccaria</taxon>
    </lineage>
</organism>